<dbReference type="Proteomes" id="UP001165962">
    <property type="component" value="Unassembled WGS sequence"/>
</dbReference>
<dbReference type="InterPro" id="IPR006439">
    <property type="entry name" value="HAD-SF_hydro_IA"/>
</dbReference>
<dbReference type="SFLD" id="SFLDS00003">
    <property type="entry name" value="Haloacid_Dehalogenase"/>
    <property type="match status" value="1"/>
</dbReference>
<dbReference type="SFLD" id="SFLDG01129">
    <property type="entry name" value="C1.5:_HAD__Beta-PGM__Phosphata"/>
    <property type="match status" value="1"/>
</dbReference>
<keyword evidence="2 4" id="KW-0378">Hydrolase</keyword>
<dbReference type="InterPro" id="IPR036412">
    <property type="entry name" value="HAD-like_sf"/>
</dbReference>
<evidence type="ECO:0000313" key="4">
    <source>
        <dbReference type="EMBL" id="NHN28906.1"/>
    </source>
</evidence>
<dbReference type="Pfam" id="PF13419">
    <property type="entry name" value="HAD_2"/>
    <property type="match status" value="1"/>
</dbReference>
<dbReference type="RefSeq" id="WP_166146212.1">
    <property type="nucleotide sequence ID" value="NZ_JAAOIW010000001.1"/>
</dbReference>
<evidence type="ECO:0000256" key="1">
    <source>
        <dbReference type="ARBA" id="ARBA00001946"/>
    </source>
</evidence>
<dbReference type="EMBL" id="JAAOIW010000001">
    <property type="protein sequence ID" value="NHN28906.1"/>
    <property type="molecule type" value="Genomic_DNA"/>
</dbReference>
<dbReference type="SUPFAM" id="SSF56784">
    <property type="entry name" value="HAD-like"/>
    <property type="match status" value="1"/>
</dbReference>
<reference evidence="4" key="1">
    <citation type="submission" date="2020-03" db="EMBL/GenBank/DDBJ databases">
        <title>Draft sequencing of Paenibacilllus sp. S3N08.</title>
        <authorList>
            <person name="Kim D.-U."/>
        </authorList>
    </citation>
    <scope>NUCLEOTIDE SEQUENCE</scope>
    <source>
        <strain evidence="4">S3N08</strain>
    </source>
</reference>
<gene>
    <name evidence="4" type="ORF">G9U52_03550</name>
</gene>
<dbReference type="PANTHER" id="PTHR46470">
    <property type="entry name" value="N-ACYLNEURAMINATE-9-PHOSPHATASE"/>
    <property type="match status" value="1"/>
</dbReference>
<dbReference type="GO" id="GO:0016787">
    <property type="term" value="F:hydrolase activity"/>
    <property type="evidence" value="ECO:0007669"/>
    <property type="project" value="UniProtKB-KW"/>
</dbReference>
<dbReference type="InterPro" id="IPR051400">
    <property type="entry name" value="HAD-like_hydrolase"/>
</dbReference>
<name>A0ABX0J0F1_9BACL</name>
<proteinExistence type="predicted"/>
<dbReference type="InterPro" id="IPR041492">
    <property type="entry name" value="HAD_2"/>
</dbReference>
<keyword evidence="5" id="KW-1185">Reference proteome</keyword>
<dbReference type="Gene3D" id="1.10.150.520">
    <property type="match status" value="1"/>
</dbReference>
<dbReference type="InterPro" id="IPR023214">
    <property type="entry name" value="HAD_sf"/>
</dbReference>
<dbReference type="Gene3D" id="3.40.50.1000">
    <property type="entry name" value="HAD superfamily/HAD-like"/>
    <property type="match status" value="1"/>
</dbReference>
<protein>
    <submittedName>
        <fullName evidence="4">HAD family hydrolase</fullName>
    </submittedName>
</protein>
<evidence type="ECO:0000256" key="3">
    <source>
        <dbReference type="ARBA" id="ARBA00022842"/>
    </source>
</evidence>
<evidence type="ECO:0000313" key="5">
    <source>
        <dbReference type="Proteomes" id="UP001165962"/>
    </source>
</evidence>
<organism evidence="4 5">
    <name type="scientific">Paenibacillus agricola</name>
    <dbReference type="NCBI Taxonomy" id="2716264"/>
    <lineage>
        <taxon>Bacteria</taxon>
        <taxon>Bacillati</taxon>
        <taxon>Bacillota</taxon>
        <taxon>Bacilli</taxon>
        <taxon>Bacillales</taxon>
        <taxon>Paenibacillaceae</taxon>
        <taxon>Paenibacillus</taxon>
    </lineage>
</organism>
<evidence type="ECO:0000256" key="2">
    <source>
        <dbReference type="ARBA" id="ARBA00022801"/>
    </source>
</evidence>
<dbReference type="NCBIfam" id="TIGR01549">
    <property type="entry name" value="HAD-SF-IA-v1"/>
    <property type="match status" value="1"/>
</dbReference>
<comment type="caution">
    <text evidence="4">The sequence shown here is derived from an EMBL/GenBank/DDBJ whole genome shotgun (WGS) entry which is preliminary data.</text>
</comment>
<comment type="cofactor">
    <cofactor evidence="1">
        <name>Mg(2+)</name>
        <dbReference type="ChEBI" id="CHEBI:18420"/>
    </cofactor>
</comment>
<accession>A0ABX0J0F1</accession>
<keyword evidence="3" id="KW-0460">Magnesium</keyword>
<sequence length="223" mass="25046">MWNNQSISWIFFDIGETLVDESKPIGDSIEQFVQQAGKLGYSIEAPTVKQALMDYHRQLCEFPMRHVMKQLVPSEQDRLAIWKAMAFRKELEEPYPESLKVLSTLQPHYKIGIIANQSKGTVSRLEKYGMLPYISLVCCSAETGLSKPDARFYELALKEAGCLPGQAVMIGDRIDNDVIPAKSLGMSAIWVRQGLAKHQDIPQNHTAPDAVVECLNDILAYFA</sequence>